<evidence type="ECO:0000256" key="1">
    <source>
        <dbReference type="SAM" id="SignalP"/>
    </source>
</evidence>
<dbReference type="RefSeq" id="WP_072407470.1">
    <property type="nucleotide sequence ID" value="NZ_FPKW01000002.1"/>
</dbReference>
<dbReference type="STRING" id="1612149.SAMN05216324_102302"/>
<protein>
    <submittedName>
        <fullName evidence="2">Uncharacterized protein</fullName>
    </submittedName>
</protein>
<keyword evidence="1" id="KW-0732">Signal</keyword>
<feature type="signal peptide" evidence="1">
    <location>
        <begin position="1"/>
        <end position="22"/>
    </location>
</feature>
<dbReference type="EMBL" id="FPKW01000002">
    <property type="protein sequence ID" value="SFZ91321.1"/>
    <property type="molecule type" value="Genomic_DNA"/>
</dbReference>
<reference evidence="3" key="1">
    <citation type="submission" date="2016-10" db="EMBL/GenBank/DDBJ databases">
        <authorList>
            <person name="Varghese N."/>
            <person name="Submissions S."/>
        </authorList>
    </citation>
    <scope>NUCLEOTIDE SEQUENCE [LARGE SCALE GENOMIC DNA]</scope>
    <source>
        <strain evidence="3">SUR2</strain>
    </source>
</reference>
<gene>
    <name evidence="2" type="ORF">SAMN05216324_102302</name>
</gene>
<feature type="chain" id="PRO_5013312679" evidence="1">
    <location>
        <begin position="23"/>
        <end position="164"/>
    </location>
</feature>
<organism evidence="2 3">
    <name type="scientific">Chryseobacterium limigenitum</name>
    <dbReference type="NCBI Taxonomy" id="1612149"/>
    <lineage>
        <taxon>Bacteria</taxon>
        <taxon>Pseudomonadati</taxon>
        <taxon>Bacteroidota</taxon>
        <taxon>Flavobacteriia</taxon>
        <taxon>Flavobacteriales</taxon>
        <taxon>Weeksellaceae</taxon>
        <taxon>Chryseobacterium group</taxon>
        <taxon>Chryseobacterium</taxon>
    </lineage>
</organism>
<name>A0A1K2IFY3_9FLAO</name>
<sequence>MKTIFFKTIFILSIFFIHNCKAQTTNDYITFYNGVVPKLNIIVPYKTQFYGQNFSTFYTELLSKQISVAKFGCDYKTDPGSKYYVLDLFFEDSEMWPVATNNSFQYPWVSITFQDEIPAQIKTMILQNHGEWNSTFAQFFANMKIEKILFVGVNGYNSTDWKGK</sequence>
<evidence type="ECO:0000313" key="2">
    <source>
        <dbReference type="EMBL" id="SFZ91321.1"/>
    </source>
</evidence>
<dbReference type="AlphaFoldDB" id="A0A1K2IFY3"/>
<evidence type="ECO:0000313" key="3">
    <source>
        <dbReference type="Proteomes" id="UP000182034"/>
    </source>
</evidence>
<dbReference type="Proteomes" id="UP000182034">
    <property type="component" value="Unassembled WGS sequence"/>
</dbReference>
<keyword evidence="3" id="KW-1185">Reference proteome</keyword>
<dbReference type="OrthoDB" id="1254299at2"/>
<proteinExistence type="predicted"/>
<accession>A0A1K2IFY3</accession>